<dbReference type="InterPro" id="IPR012941">
    <property type="entry name" value="Phe_hydrox_C_dim_dom"/>
</dbReference>
<evidence type="ECO:0000313" key="9">
    <source>
        <dbReference type="Proteomes" id="UP000266673"/>
    </source>
</evidence>
<dbReference type="InterPro" id="IPR038220">
    <property type="entry name" value="PHOX_C_sf"/>
</dbReference>
<evidence type="ECO:0000256" key="5">
    <source>
        <dbReference type="ARBA" id="ARBA00023002"/>
    </source>
</evidence>
<dbReference type="InterPro" id="IPR002938">
    <property type="entry name" value="FAD-bd"/>
</dbReference>
<evidence type="ECO:0000256" key="3">
    <source>
        <dbReference type="ARBA" id="ARBA00022630"/>
    </source>
</evidence>
<dbReference type="SUPFAM" id="SSF52833">
    <property type="entry name" value="Thioredoxin-like"/>
    <property type="match status" value="1"/>
</dbReference>
<dbReference type="AlphaFoldDB" id="A0A397VMQ2"/>
<dbReference type="InterPro" id="IPR036188">
    <property type="entry name" value="FAD/NAD-bd_sf"/>
</dbReference>
<gene>
    <name evidence="8" type="ORF">C2G38_2244556</name>
</gene>
<dbReference type="Gene3D" id="3.30.70.2450">
    <property type="match status" value="1"/>
</dbReference>
<feature type="domain" description="Phenol hydroxylase-like C-terminal dimerisation" evidence="7">
    <location>
        <begin position="525"/>
        <end position="579"/>
    </location>
</feature>
<dbReference type="Gene3D" id="3.50.50.60">
    <property type="entry name" value="FAD/NAD(P)-binding domain"/>
    <property type="match status" value="1"/>
</dbReference>
<evidence type="ECO:0000313" key="8">
    <source>
        <dbReference type="EMBL" id="RIB20446.1"/>
    </source>
</evidence>
<dbReference type="OrthoDB" id="2690153at2759"/>
<dbReference type="SUPFAM" id="SSF51905">
    <property type="entry name" value="FAD/NAD(P)-binding domain"/>
    <property type="match status" value="1"/>
</dbReference>
<dbReference type="InterPro" id="IPR036249">
    <property type="entry name" value="Thioredoxin-like_sf"/>
</dbReference>
<dbReference type="Gene3D" id="3.40.30.20">
    <property type="match status" value="1"/>
</dbReference>
<reference evidence="8 9" key="1">
    <citation type="submission" date="2018-06" db="EMBL/GenBank/DDBJ databases">
        <title>Comparative genomics reveals the genomic features of Rhizophagus irregularis, R. cerebriforme, R. diaphanum and Gigaspora rosea, and their symbiotic lifestyle signature.</title>
        <authorList>
            <person name="Morin E."/>
            <person name="San Clemente H."/>
            <person name="Chen E.C.H."/>
            <person name="De La Providencia I."/>
            <person name="Hainaut M."/>
            <person name="Kuo A."/>
            <person name="Kohler A."/>
            <person name="Murat C."/>
            <person name="Tang N."/>
            <person name="Roy S."/>
            <person name="Loubradou J."/>
            <person name="Henrissat B."/>
            <person name="Grigoriev I.V."/>
            <person name="Corradi N."/>
            <person name="Roux C."/>
            <person name="Martin F.M."/>
        </authorList>
    </citation>
    <scope>NUCLEOTIDE SEQUENCE [LARGE SCALE GENOMIC DNA]</scope>
    <source>
        <strain evidence="8 9">DAOM 194757</strain>
    </source>
</reference>
<dbReference type="PRINTS" id="PR00420">
    <property type="entry name" value="RNGMNOXGNASE"/>
</dbReference>
<name>A0A397VMQ2_9GLOM</name>
<organism evidence="8 9">
    <name type="scientific">Gigaspora rosea</name>
    <dbReference type="NCBI Taxonomy" id="44941"/>
    <lineage>
        <taxon>Eukaryota</taxon>
        <taxon>Fungi</taxon>
        <taxon>Fungi incertae sedis</taxon>
        <taxon>Mucoromycota</taxon>
        <taxon>Glomeromycotina</taxon>
        <taxon>Glomeromycetes</taxon>
        <taxon>Diversisporales</taxon>
        <taxon>Gigasporaceae</taxon>
        <taxon>Gigaspora</taxon>
    </lineage>
</organism>
<comment type="caution">
    <text evidence="8">The sequence shown here is derived from an EMBL/GenBank/DDBJ whole genome shotgun (WGS) entry which is preliminary data.</text>
</comment>
<dbReference type="GO" id="GO:0016709">
    <property type="term" value="F:oxidoreductase activity, acting on paired donors, with incorporation or reduction of molecular oxygen, NAD(P)H as one donor, and incorporation of one atom of oxygen"/>
    <property type="evidence" value="ECO:0007669"/>
    <property type="project" value="UniProtKB-ARBA"/>
</dbReference>
<feature type="domain" description="FAD-binding" evidence="6">
    <location>
        <begin position="10"/>
        <end position="355"/>
    </location>
</feature>
<keyword evidence="3" id="KW-0285">Flavoprotein</keyword>
<comment type="similarity">
    <text evidence="2">Belongs to the PheA/TfdB FAD monooxygenase family.</text>
</comment>
<evidence type="ECO:0000256" key="1">
    <source>
        <dbReference type="ARBA" id="ARBA00001974"/>
    </source>
</evidence>
<dbReference type="PANTHER" id="PTHR43004">
    <property type="entry name" value="TRK SYSTEM POTASSIUM UPTAKE PROTEIN"/>
    <property type="match status" value="1"/>
</dbReference>
<accession>A0A397VMQ2</accession>
<evidence type="ECO:0000256" key="4">
    <source>
        <dbReference type="ARBA" id="ARBA00022827"/>
    </source>
</evidence>
<protein>
    <submittedName>
        <fullName evidence="8">FAD binding domain-containing protein</fullName>
    </submittedName>
</protein>
<keyword evidence="9" id="KW-1185">Reference proteome</keyword>
<dbReference type="Pfam" id="PF01494">
    <property type="entry name" value="FAD_binding_3"/>
    <property type="match status" value="1"/>
</dbReference>
<dbReference type="Proteomes" id="UP000266673">
    <property type="component" value="Unassembled WGS sequence"/>
</dbReference>
<keyword evidence="5" id="KW-0560">Oxidoreductase</keyword>
<dbReference type="Pfam" id="PF07976">
    <property type="entry name" value="Phe_hydrox_dim"/>
    <property type="match status" value="1"/>
</dbReference>
<comment type="cofactor">
    <cofactor evidence="1">
        <name>FAD</name>
        <dbReference type="ChEBI" id="CHEBI:57692"/>
    </cofactor>
</comment>
<proteinExistence type="inferred from homology"/>
<dbReference type="STRING" id="44941.A0A397VMQ2"/>
<sequence length="584" mass="66397">MSFSKEPNHIDVLICGAGPVGLFLANELASFEINFRIIEKLDKHANFSKAIFVSARTLEILDNRKLIDPFLQNGVKVKQFVTYQNINKLFDIDLSSMDSLFPFALMNRQNKTQDYLIDALHKKKSMGIKNVPNVEFGMELIEYEEKDDHIIVVVKNVNSGKEEKIICSYLVGCDGVHSSVRKGRNDWIFEGRTLDNSWVVADLNIDYELIKDDQVTLFAAEGGHIAILPLDSRKKSFRIIGRVSEEHLTLDKLQKLIDEKTAPIKLKLTDPAWIANFKVSERVANKYRMGRAFLAGDAAHCHSPVGGQGMNMGIQDAHNLAFKLALVIKNQAINPDKILTSYEQERHPVGKSVVSGTSFATKMLSGKDFISICLRTFVAPFMFHVFPQFAFNFQSSLFQTDLKYFPETSDILHKYIPRSSPKNKLIKVGHYAPDGLLKKIFPQKNHDRLTLFDVFRSTALKHTLILFTLNKGVTADRNPLINTLLEIYSEYKRTITPIIISYQGTVQTADIPFTPFLEEGREQHIFIETKFELHEKYGITKEIGQQAFVLVRPDLYVASAVFENDVDKLKAFLKGYLVKLDRHS</sequence>
<dbReference type="PANTHER" id="PTHR43004:SF19">
    <property type="entry name" value="BINDING MONOOXYGENASE, PUTATIVE (JCVI)-RELATED"/>
    <property type="match status" value="1"/>
</dbReference>
<evidence type="ECO:0000259" key="6">
    <source>
        <dbReference type="Pfam" id="PF01494"/>
    </source>
</evidence>
<dbReference type="GO" id="GO:0071949">
    <property type="term" value="F:FAD binding"/>
    <property type="evidence" value="ECO:0007669"/>
    <property type="project" value="InterPro"/>
</dbReference>
<dbReference type="InterPro" id="IPR050641">
    <property type="entry name" value="RIFMO-like"/>
</dbReference>
<evidence type="ECO:0000256" key="2">
    <source>
        <dbReference type="ARBA" id="ARBA00007801"/>
    </source>
</evidence>
<dbReference type="EMBL" id="QKWP01000416">
    <property type="protein sequence ID" value="RIB20446.1"/>
    <property type="molecule type" value="Genomic_DNA"/>
</dbReference>
<evidence type="ECO:0000259" key="7">
    <source>
        <dbReference type="Pfam" id="PF07976"/>
    </source>
</evidence>
<keyword evidence="4" id="KW-0274">FAD</keyword>